<comment type="caution">
    <text evidence="4">The sequence shown here is derived from an EMBL/GenBank/DDBJ whole genome shotgun (WGS) entry which is preliminary data.</text>
</comment>
<protein>
    <recommendedName>
        <fullName evidence="1">ATP-dependent Clp protease adapter protein ClpS</fullName>
    </recommendedName>
</protein>
<dbReference type="InterPro" id="IPR014719">
    <property type="entry name" value="Ribosomal_bL12_C/ClpS-like"/>
</dbReference>
<reference evidence="4 5" key="1">
    <citation type="submission" date="2019-03" db="EMBL/GenBank/DDBJ databases">
        <title>Genomic Encyclopedia of Type Strains, Phase IV (KMG-IV): sequencing the most valuable type-strain genomes for metagenomic binning, comparative biology and taxonomic classification.</title>
        <authorList>
            <person name="Goeker M."/>
        </authorList>
    </citation>
    <scope>NUCLEOTIDE SEQUENCE [LARGE SCALE GENOMIC DNA]</scope>
    <source>
        <strain evidence="4 5">DSM 28679</strain>
    </source>
</reference>
<accession>A0A4R6TZU8</accession>
<dbReference type="InterPro" id="IPR003769">
    <property type="entry name" value="ClpS_core"/>
</dbReference>
<comment type="similarity">
    <text evidence="1">Belongs to the ClpS family.</text>
</comment>
<dbReference type="NCBIfam" id="NF000669">
    <property type="entry name" value="PRK00033.1-2"/>
    <property type="match status" value="1"/>
</dbReference>
<dbReference type="RefSeq" id="WP_407071203.1">
    <property type="nucleotide sequence ID" value="NZ_LNJZ01000009.1"/>
</dbReference>
<evidence type="ECO:0000256" key="2">
    <source>
        <dbReference type="SAM" id="MobiDB-lite"/>
    </source>
</evidence>
<sequence>MTNHIQKPLFDEESQHSLAVAPDEPELQPPPMFRVLLLNDDYTPMDFVVEVLEDFFAMSREKATQTMLRIHTSGQALCGIYTRDVAETKAMQVSQYARECEHPLQCEVKRDD</sequence>
<dbReference type="SUPFAM" id="SSF54736">
    <property type="entry name" value="ClpS-like"/>
    <property type="match status" value="1"/>
</dbReference>
<name>A0A4R6TZU8_9GAMM</name>
<proteinExistence type="inferred from homology"/>
<keyword evidence="4" id="KW-0645">Protease</keyword>
<keyword evidence="5" id="KW-1185">Reference proteome</keyword>
<dbReference type="EMBL" id="SNYK01000002">
    <property type="protein sequence ID" value="TDQ39510.1"/>
    <property type="molecule type" value="Genomic_DNA"/>
</dbReference>
<comment type="subunit">
    <text evidence="1">Binds to the N-terminal domain of the chaperone ClpA.</text>
</comment>
<keyword evidence="4" id="KW-0378">Hydrolase</keyword>
<dbReference type="PANTHER" id="PTHR33473:SF19">
    <property type="entry name" value="ATP-DEPENDENT CLP PROTEASE ADAPTER PROTEIN CLPS"/>
    <property type="match status" value="1"/>
</dbReference>
<feature type="region of interest" description="Disordered" evidence="2">
    <location>
        <begin position="1"/>
        <end position="28"/>
    </location>
</feature>
<dbReference type="PANTHER" id="PTHR33473">
    <property type="entry name" value="ATP-DEPENDENT CLP PROTEASE ADAPTER PROTEIN CLPS1, CHLOROPLASTIC"/>
    <property type="match status" value="1"/>
</dbReference>
<evidence type="ECO:0000313" key="5">
    <source>
        <dbReference type="Proteomes" id="UP000294575"/>
    </source>
</evidence>
<dbReference type="AlphaFoldDB" id="A0A4R6TZU8"/>
<dbReference type="GO" id="GO:0006508">
    <property type="term" value="P:proteolysis"/>
    <property type="evidence" value="ECO:0007669"/>
    <property type="project" value="UniProtKB-UniRule"/>
</dbReference>
<evidence type="ECO:0000259" key="3">
    <source>
        <dbReference type="Pfam" id="PF02617"/>
    </source>
</evidence>
<feature type="domain" description="Adaptor protein ClpS core" evidence="3">
    <location>
        <begin position="29"/>
        <end position="107"/>
    </location>
</feature>
<evidence type="ECO:0000313" key="4">
    <source>
        <dbReference type="EMBL" id="TDQ39510.1"/>
    </source>
</evidence>
<organism evidence="4 5">
    <name type="scientific">Thiopseudomonas denitrificans</name>
    <dbReference type="NCBI Taxonomy" id="1501432"/>
    <lineage>
        <taxon>Bacteria</taxon>
        <taxon>Pseudomonadati</taxon>
        <taxon>Pseudomonadota</taxon>
        <taxon>Gammaproteobacteria</taxon>
        <taxon>Pseudomonadales</taxon>
        <taxon>Pseudomonadaceae</taxon>
        <taxon>Thiopseudomonas</taxon>
    </lineage>
</organism>
<dbReference type="GO" id="GO:0030163">
    <property type="term" value="P:protein catabolic process"/>
    <property type="evidence" value="ECO:0007669"/>
    <property type="project" value="InterPro"/>
</dbReference>
<evidence type="ECO:0000256" key="1">
    <source>
        <dbReference type="HAMAP-Rule" id="MF_00302"/>
    </source>
</evidence>
<comment type="function">
    <text evidence="1">Involved in the modulation of the specificity of the ClpAP-mediated ATP-dependent protein degradation.</text>
</comment>
<dbReference type="NCBIfam" id="NF000672">
    <property type="entry name" value="PRK00033.1-5"/>
    <property type="match status" value="1"/>
</dbReference>
<dbReference type="HAMAP" id="MF_00302">
    <property type="entry name" value="ClpS"/>
    <property type="match status" value="1"/>
</dbReference>
<dbReference type="Proteomes" id="UP000294575">
    <property type="component" value="Unassembled WGS sequence"/>
</dbReference>
<dbReference type="Pfam" id="PF02617">
    <property type="entry name" value="ClpS"/>
    <property type="match status" value="1"/>
</dbReference>
<dbReference type="InterPro" id="IPR022935">
    <property type="entry name" value="ClpS"/>
</dbReference>
<gene>
    <name evidence="1" type="primary">clpS</name>
    <name evidence="4" type="ORF">DFQ45_102204</name>
</gene>
<dbReference type="GO" id="GO:0008233">
    <property type="term" value="F:peptidase activity"/>
    <property type="evidence" value="ECO:0007669"/>
    <property type="project" value="UniProtKB-KW"/>
</dbReference>
<dbReference type="Gene3D" id="3.30.1390.10">
    <property type="match status" value="1"/>
</dbReference>
<dbReference type="FunFam" id="3.30.1390.10:FF:000002">
    <property type="entry name" value="ATP-dependent Clp protease adapter protein ClpS"/>
    <property type="match status" value="1"/>
</dbReference>